<keyword evidence="3" id="KW-1185">Reference proteome</keyword>
<organism evidence="2 3">
    <name type="scientific">Stygiolobus caldivivus</name>
    <dbReference type="NCBI Taxonomy" id="2824673"/>
    <lineage>
        <taxon>Archaea</taxon>
        <taxon>Thermoproteota</taxon>
        <taxon>Thermoprotei</taxon>
        <taxon>Sulfolobales</taxon>
        <taxon>Sulfolobaceae</taxon>
        <taxon>Stygiolobus</taxon>
    </lineage>
</organism>
<evidence type="ECO:0000313" key="3">
    <source>
        <dbReference type="Proteomes" id="UP000825123"/>
    </source>
</evidence>
<gene>
    <name evidence="2" type="ORF">KN1_28070</name>
</gene>
<accession>A0A8D5U9G9</accession>
<dbReference type="Pfam" id="PF09376">
    <property type="entry name" value="NurA"/>
    <property type="match status" value="1"/>
</dbReference>
<protein>
    <recommendedName>
        <fullName evidence="1">NurA domain-containing protein</fullName>
    </recommendedName>
</protein>
<dbReference type="EMBL" id="AP024597">
    <property type="protein sequence ID" value="BCU71510.1"/>
    <property type="molecule type" value="Genomic_DNA"/>
</dbReference>
<dbReference type="GeneID" id="66164523"/>
<dbReference type="KEGG" id="csty:KN1_28070"/>
<sequence>METFKKIDGIVEKSVERFQTIKSVIENVDLKELGLSVYTPKERRVKGLYCAIDGSKNVQNLGDVYLIVAKAVKVVGEVTLEKKVISREPVFEVEIEDDYMGEDTVNNDSIRLMINLETSLLRDCDECNYVLLDGPIVDPPVIDDRGGKQSIPSLKDLARVRSQYVLSLIEKGKVVLGIAKRFSERFIVSLLKDKGYLKDTDYREKMVVDSLLSRFVRDETLGIGVIKWDDVVRGASEVDKLMEAYEAYKEFSEGRLKIASVYVKASRVGIPSRVDIAYTDSYDVEKALSLIATWEVKDKAELNLLTVLADTLSSVSNYEVKQFREYYTVRTLEELKDSRFILSNFILRKKI</sequence>
<feature type="domain" description="NurA" evidence="1">
    <location>
        <begin position="47"/>
        <end position="315"/>
    </location>
</feature>
<dbReference type="RefSeq" id="WP_221288286.1">
    <property type="nucleotide sequence ID" value="NZ_AP024597.1"/>
</dbReference>
<evidence type="ECO:0000313" key="2">
    <source>
        <dbReference type="EMBL" id="BCU71510.1"/>
    </source>
</evidence>
<evidence type="ECO:0000259" key="1">
    <source>
        <dbReference type="SMART" id="SM00933"/>
    </source>
</evidence>
<dbReference type="Proteomes" id="UP000825123">
    <property type="component" value="Chromosome"/>
</dbReference>
<dbReference type="InterPro" id="IPR018977">
    <property type="entry name" value="NurA_domain"/>
</dbReference>
<name>A0A8D5U9G9_9CREN</name>
<dbReference type="SMART" id="SM00933">
    <property type="entry name" value="NurA"/>
    <property type="match status" value="1"/>
</dbReference>
<reference evidence="2 3" key="1">
    <citation type="submission" date="2021-04" db="EMBL/GenBank/DDBJ databases">
        <title>Complete genome sequence of Stygiolobus sp. KN-1.</title>
        <authorList>
            <person name="Nakamura K."/>
            <person name="Sakai H."/>
            <person name="Kurosawa N."/>
        </authorList>
    </citation>
    <scope>NUCLEOTIDE SEQUENCE [LARGE SCALE GENOMIC DNA]</scope>
    <source>
        <strain evidence="2 3">KN-1</strain>
    </source>
</reference>
<proteinExistence type="predicted"/>
<dbReference type="AlphaFoldDB" id="A0A8D5U9G9"/>